<dbReference type="InterPro" id="IPR000182">
    <property type="entry name" value="GNAT_dom"/>
</dbReference>
<reference evidence="2 3" key="1">
    <citation type="submission" date="2024-03" db="EMBL/GenBank/DDBJ databases">
        <title>Human intestinal bacterial collection.</title>
        <authorList>
            <person name="Pauvert C."/>
            <person name="Hitch T.C.A."/>
            <person name="Clavel T."/>
        </authorList>
    </citation>
    <scope>NUCLEOTIDE SEQUENCE [LARGE SCALE GENOMIC DNA]</scope>
    <source>
        <strain evidence="2 3">CLA-SR-H024</strain>
    </source>
</reference>
<dbReference type="Gene3D" id="3.40.630.30">
    <property type="match status" value="1"/>
</dbReference>
<keyword evidence="3" id="KW-1185">Reference proteome</keyword>
<dbReference type="PROSITE" id="PS51186">
    <property type="entry name" value="GNAT"/>
    <property type="match status" value="1"/>
</dbReference>
<keyword evidence="2" id="KW-0808">Transferase</keyword>
<proteinExistence type="predicted"/>
<gene>
    <name evidence="2" type="ORF">WMO63_20685</name>
</gene>
<organism evidence="2 3">
    <name type="scientific">Niallia hominis</name>
    <dbReference type="NCBI Taxonomy" id="3133173"/>
    <lineage>
        <taxon>Bacteria</taxon>
        <taxon>Bacillati</taxon>
        <taxon>Bacillota</taxon>
        <taxon>Bacilli</taxon>
        <taxon>Bacillales</taxon>
        <taxon>Bacillaceae</taxon>
        <taxon>Niallia</taxon>
    </lineage>
</organism>
<evidence type="ECO:0000313" key="3">
    <source>
        <dbReference type="Proteomes" id="UP001465426"/>
    </source>
</evidence>
<dbReference type="Proteomes" id="UP001465426">
    <property type="component" value="Unassembled WGS sequence"/>
</dbReference>
<comment type="caution">
    <text evidence="2">The sequence shown here is derived from an EMBL/GenBank/DDBJ whole genome shotgun (WGS) entry which is preliminary data.</text>
</comment>
<accession>A0ABV1F3X0</accession>
<evidence type="ECO:0000259" key="1">
    <source>
        <dbReference type="PROSITE" id="PS51186"/>
    </source>
</evidence>
<dbReference type="GO" id="GO:0016746">
    <property type="term" value="F:acyltransferase activity"/>
    <property type="evidence" value="ECO:0007669"/>
    <property type="project" value="UniProtKB-KW"/>
</dbReference>
<sequence length="179" mass="20163">MSIIIKQEEVKDYELTEKVVELAFADAEHSDKSEHHLVARIRNSNSFVPELSQVAIDKDKESIVGHILLSKINIMDDNQTVESLALAPVSVLPEYQNQGIGRLLISEALKEAKELGYNSVVVLGHPEYYPKFGFKKASIWEIKAPFEVPDEAFMVIELRENTLDNVSGVVEYPSVFFVD</sequence>
<keyword evidence="2" id="KW-0012">Acyltransferase</keyword>
<dbReference type="EC" id="2.3.1.-" evidence="2"/>
<dbReference type="InterPro" id="IPR016181">
    <property type="entry name" value="Acyl_CoA_acyltransferase"/>
</dbReference>
<dbReference type="CDD" id="cd04301">
    <property type="entry name" value="NAT_SF"/>
    <property type="match status" value="1"/>
</dbReference>
<dbReference type="SUPFAM" id="SSF55729">
    <property type="entry name" value="Acyl-CoA N-acyltransferases (Nat)"/>
    <property type="match status" value="1"/>
</dbReference>
<protein>
    <submittedName>
        <fullName evidence="2">N-acetyltransferase</fullName>
        <ecNumber evidence="2">2.3.1.-</ecNumber>
    </submittedName>
</protein>
<dbReference type="EMBL" id="JBBMFN010000076">
    <property type="protein sequence ID" value="MEQ2468078.1"/>
    <property type="molecule type" value="Genomic_DNA"/>
</dbReference>
<feature type="domain" description="N-acetyltransferase" evidence="1">
    <location>
        <begin position="3"/>
        <end position="159"/>
    </location>
</feature>
<evidence type="ECO:0000313" key="2">
    <source>
        <dbReference type="EMBL" id="MEQ2468078.1"/>
    </source>
</evidence>
<dbReference type="Pfam" id="PF00583">
    <property type="entry name" value="Acetyltransf_1"/>
    <property type="match status" value="1"/>
</dbReference>
<name>A0ABV1F3X0_9BACI</name>
<dbReference type="RefSeq" id="WP_109769401.1">
    <property type="nucleotide sequence ID" value="NZ_JBBMFN010000076.1"/>
</dbReference>